<dbReference type="EMBL" id="GBRH01160888">
    <property type="protein sequence ID" value="JAE37008.1"/>
    <property type="molecule type" value="Transcribed_RNA"/>
</dbReference>
<protein>
    <submittedName>
        <fullName evidence="2">Uncharacterized protein</fullName>
    </submittedName>
</protein>
<evidence type="ECO:0000256" key="1">
    <source>
        <dbReference type="SAM" id="Phobius"/>
    </source>
</evidence>
<keyword evidence="1" id="KW-0472">Membrane</keyword>
<keyword evidence="1" id="KW-0812">Transmembrane</keyword>
<accession>A0A0A9HVR1</accession>
<dbReference type="AlphaFoldDB" id="A0A0A9HVR1"/>
<reference evidence="2" key="2">
    <citation type="journal article" date="2015" name="Data Brief">
        <title>Shoot transcriptome of the giant reed, Arundo donax.</title>
        <authorList>
            <person name="Barrero R.A."/>
            <person name="Guerrero F.D."/>
            <person name="Moolhuijzen P."/>
            <person name="Goolsby J.A."/>
            <person name="Tidwell J."/>
            <person name="Bellgard S.E."/>
            <person name="Bellgard M.I."/>
        </authorList>
    </citation>
    <scope>NUCLEOTIDE SEQUENCE</scope>
    <source>
        <tissue evidence="2">Shoot tissue taken approximately 20 cm above the soil surface</tissue>
    </source>
</reference>
<organism evidence="2">
    <name type="scientific">Arundo donax</name>
    <name type="common">Giant reed</name>
    <name type="synonym">Donax arundinaceus</name>
    <dbReference type="NCBI Taxonomy" id="35708"/>
    <lineage>
        <taxon>Eukaryota</taxon>
        <taxon>Viridiplantae</taxon>
        <taxon>Streptophyta</taxon>
        <taxon>Embryophyta</taxon>
        <taxon>Tracheophyta</taxon>
        <taxon>Spermatophyta</taxon>
        <taxon>Magnoliopsida</taxon>
        <taxon>Liliopsida</taxon>
        <taxon>Poales</taxon>
        <taxon>Poaceae</taxon>
        <taxon>PACMAD clade</taxon>
        <taxon>Arundinoideae</taxon>
        <taxon>Arundineae</taxon>
        <taxon>Arundo</taxon>
    </lineage>
</organism>
<proteinExistence type="predicted"/>
<sequence length="46" mass="5410">MEYLLKSYPWIGARGIQQSTCPDHGFGYWSLLIVLLCLLFLLIHHY</sequence>
<keyword evidence="1" id="KW-1133">Transmembrane helix</keyword>
<evidence type="ECO:0000313" key="2">
    <source>
        <dbReference type="EMBL" id="JAE37008.1"/>
    </source>
</evidence>
<name>A0A0A9HVR1_ARUDO</name>
<reference evidence="2" key="1">
    <citation type="submission" date="2014-09" db="EMBL/GenBank/DDBJ databases">
        <authorList>
            <person name="Magalhaes I.L.F."/>
            <person name="Oliveira U."/>
            <person name="Santos F.R."/>
            <person name="Vidigal T.H.D.A."/>
            <person name="Brescovit A.D."/>
            <person name="Santos A.J."/>
        </authorList>
    </citation>
    <scope>NUCLEOTIDE SEQUENCE</scope>
    <source>
        <tissue evidence="2">Shoot tissue taken approximately 20 cm above the soil surface</tissue>
    </source>
</reference>
<feature type="transmembrane region" description="Helical" evidence="1">
    <location>
        <begin position="26"/>
        <end position="43"/>
    </location>
</feature>